<proteinExistence type="predicted"/>
<evidence type="ECO:0000313" key="1">
    <source>
        <dbReference type="Proteomes" id="UP000887578"/>
    </source>
</evidence>
<dbReference type="AlphaFoldDB" id="A0A914P538"/>
<keyword evidence="1" id="KW-1185">Reference proteome</keyword>
<name>A0A914P538_9BILA</name>
<dbReference type="WBParaSite" id="PDA_v2.g1301.t1">
    <property type="protein sequence ID" value="PDA_v2.g1301.t1"/>
    <property type="gene ID" value="PDA_v2.g1301"/>
</dbReference>
<dbReference type="Proteomes" id="UP000887578">
    <property type="component" value="Unplaced"/>
</dbReference>
<organism evidence="1 2">
    <name type="scientific">Panagrolaimus davidi</name>
    <dbReference type="NCBI Taxonomy" id="227884"/>
    <lineage>
        <taxon>Eukaryota</taxon>
        <taxon>Metazoa</taxon>
        <taxon>Ecdysozoa</taxon>
        <taxon>Nematoda</taxon>
        <taxon>Chromadorea</taxon>
        <taxon>Rhabditida</taxon>
        <taxon>Tylenchina</taxon>
        <taxon>Panagrolaimomorpha</taxon>
        <taxon>Panagrolaimoidea</taxon>
        <taxon>Panagrolaimidae</taxon>
        <taxon>Panagrolaimus</taxon>
    </lineage>
</organism>
<accession>A0A914P538</accession>
<sequence length="300" mass="35031">MFSAYKNKNQLIGFIGSSQDGISLYVIDSISEETIWKKYYEKENAKNFMDKFATFSNFGQNIFKCFILELFERDWFQYICEDLKEKLHQFHIPYSCISHQNFLFSVLLASTKITSKFGDTVLFVLPFKTSLNIGEFKYTPKGYELIQKKFFAFDPKTKPEILRQKILGTSTPNLLIVAPHESKEFAYREVFGEMKFCVAHGCLDCHPEQFVIEEAKRILDKNYVKYHILPTSIYSFNMFGSYDSENAKFGLLKVDMDEPLPISKTAYFSSSVLEVLVSFFKFSYSTYKKAVYTKVFFKLT</sequence>
<evidence type="ECO:0000313" key="2">
    <source>
        <dbReference type="WBParaSite" id="PDA_v2.g1301.t1"/>
    </source>
</evidence>
<protein>
    <submittedName>
        <fullName evidence="2">Uncharacterized protein</fullName>
    </submittedName>
</protein>
<reference evidence="2" key="1">
    <citation type="submission" date="2022-11" db="UniProtKB">
        <authorList>
            <consortium name="WormBaseParasite"/>
        </authorList>
    </citation>
    <scope>IDENTIFICATION</scope>
</reference>